<dbReference type="CDD" id="cd00038">
    <property type="entry name" value="CAP_ED"/>
    <property type="match status" value="1"/>
</dbReference>
<dbReference type="PROSITE" id="PS50042">
    <property type="entry name" value="CNMP_BINDING_3"/>
    <property type="match status" value="1"/>
</dbReference>
<accession>A0A370KNX0</accession>
<dbReference type="AlphaFoldDB" id="A0A370KNX0"/>
<dbReference type="InterPro" id="IPR000595">
    <property type="entry name" value="cNMP-bd_dom"/>
</dbReference>
<protein>
    <recommendedName>
        <fullName evidence="1">Cyclic nucleotide-binding domain-containing protein</fullName>
    </recommendedName>
</protein>
<dbReference type="PANTHER" id="PTHR10217">
    <property type="entry name" value="VOLTAGE AND LIGAND GATED POTASSIUM CHANNEL"/>
    <property type="match status" value="1"/>
</dbReference>
<dbReference type="GO" id="GO:0005886">
    <property type="term" value="C:plasma membrane"/>
    <property type="evidence" value="ECO:0007669"/>
    <property type="project" value="TreeGrafter"/>
</dbReference>
<proteinExistence type="predicted"/>
<feature type="domain" description="Cyclic nucleotide-binding" evidence="1">
    <location>
        <begin position="14"/>
        <end position="129"/>
    </location>
</feature>
<evidence type="ECO:0000259" key="1">
    <source>
        <dbReference type="PROSITE" id="PS50042"/>
    </source>
</evidence>
<evidence type="ECO:0000313" key="2">
    <source>
        <dbReference type="EMBL" id="RDJ10597.1"/>
    </source>
</evidence>
<dbReference type="PANTHER" id="PTHR10217:SF435">
    <property type="entry name" value="POTASSIUM VOLTAGE-GATED CHANNEL PROTEIN EAG"/>
    <property type="match status" value="1"/>
</dbReference>
<organism evidence="2 3">
    <name type="scientific">Rhizobium grahamii</name>
    <dbReference type="NCBI Taxonomy" id="1120045"/>
    <lineage>
        <taxon>Bacteria</taxon>
        <taxon>Pseudomonadati</taxon>
        <taxon>Pseudomonadota</taxon>
        <taxon>Alphaproteobacteria</taxon>
        <taxon>Hyphomicrobiales</taxon>
        <taxon>Rhizobiaceae</taxon>
        <taxon>Rhizobium/Agrobacterium group</taxon>
        <taxon>Rhizobium</taxon>
    </lineage>
</organism>
<sequence>MLPAALGLIEAISIFSVLSDDERQALATSATPRSFSAGEEIVRKGSALDSLMIIKAGIVTMRDGDDEVARLTPGDFFGEQGSLAGVEEIHTLQAVTRVTAFELDQKAFAPLLKERPELADELAANLAHRENAAMGFRFQPAQPEHRRLDLLKRIRSIFRICPNQSVS</sequence>
<dbReference type="Pfam" id="PF00027">
    <property type="entry name" value="cNMP_binding"/>
    <property type="match status" value="1"/>
</dbReference>
<dbReference type="GO" id="GO:0005249">
    <property type="term" value="F:voltage-gated potassium channel activity"/>
    <property type="evidence" value="ECO:0007669"/>
    <property type="project" value="TreeGrafter"/>
</dbReference>
<dbReference type="SMART" id="SM00100">
    <property type="entry name" value="cNMP"/>
    <property type="match status" value="1"/>
</dbReference>
<dbReference type="GO" id="GO:0042391">
    <property type="term" value="P:regulation of membrane potential"/>
    <property type="evidence" value="ECO:0007669"/>
    <property type="project" value="TreeGrafter"/>
</dbReference>
<reference evidence="2 3" key="1">
    <citation type="submission" date="2017-03" db="EMBL/GenBank/DDBJ databases">
        <title>Genome analysis of Rhizobial strains effectives or ineffectives for nitrogen fixation isolated from bean seeds.</title>
        <authorList>
            <person name="Peralta H."/>
            <person name="Aguilar-Vera A."/>
            <person name="Mora Y."/>
            <person name="Vargas-Lagunas C."/>
            <person name="Girard L."/>
            <person name="Mora J."/>
        </authorList>
    </citation>
    <scope>NUCLEOTIDE SEQUENCE [LARGE SCALE GENOMIC DNA]</scope>
    <source>
        <strain evidence="2 3">CCGM3</strain>
    </source>
</reference>
<dbReference type="SUPFAM" id="SSF51206">
    <property type="entry name" value="cAMP-binding domain-like"/>
    <property type="match status" value="1"/>
</dbReference>
<dbReference type="InterPro" id="IPR050818">
    <property type="entry name" value="KCNH_animal-type"/>
</dbReference>
<dbReference type="InterPro" id="IPR018490">
    <property type="entry name" value="cNMP-bd_dom_sf"/>
</dbReference>
<dbReference type="Gene3D" id="2.60.120.10">
    <property type="entry name" value="Jelly Rolls"/>
    <property type="match status" value="1"/>
</dbReference>
<gene>
    <name evidence="2" type="ORF">B5K06_16360</name>
</gene>
<dbReference type="RefSeq" id="WP_244919800.1">
    <property type="nucleotide sequence ID" value="NZ_KZ857259.1"/>
</dbReference>
<comment type="caution">
    <text evidence="2">The sequence shown here is derived from an EMBL/GenBank/DDBJ whole genome shotgun (WGS) entry which is preliminary data.</text>
</comment>
<dbReference type="Proteomes" id="UP000254939">
    <property type="component" value="Unassembled WGS sequence"/>
</dbReference>
<dbReference type="InterPro" id="IPR014710">
    <property type="entry name" value="RmlC-like_jellyroll"/>
</dbReference>
<name>A0A370KNX0_9HYPH</name>
<evidence type="ECO:0000313" key="3">
    <source>
        <dbReference type="Proteomes" id="UP000254939"/>
    </source>
</evidence>
<dbReference type="EMBL" id="NAAC01000016">
    <property type="protein sequence ID" value="RDJ10597.1"/>
    <property type="molecule type" value="Genomic_DNA"/>
</dbReference>